<evidence type="ECO:0000313" key="3">
    <source>
        <dbReference type="Proteomes" id="UP000054024"/>
    </source>
</evidence>
<protein>
    <submittedName>
        <fullName evidence="2">Uncharacterized protein</fullName>
    </submittedName>
</protein>
<dbReference type="AlphaFoldDB" id="A0A117PIB9"/>
<comment type="caution">
    <text evidence="2">The sequence shown here is derived from an EMBL/GenBank/DDBJ whole genome shotgun (WGS) entry which is preliminary data.</text>
</comment>
<gene>
    <name evidence="2" type="ORF">AQI70_08315</name>
</gene>
<proteinExistence type="predicted"/>
<dbReference type="EMBL" id="LMWJ01000004">
    <property type="protein sequence ID" value="KUM80154.1"/>
    <property type="molecule type" value="Genomic_DNA"/>
</dbReference>
<feature type="region of interest" description="Disordered" evidence="1">
    <location>
        <begin position="62"/>
        <end position="82"/>
    </location>
</feature>
<name>A0A117PIB9_9ACTN</name>
<reference evidence="2 3" key="1">
    <citation type="submission" date="2015-10" db="EMBL/GenBank/DDBJ databases">
        <title>Draft genome sequence of Streptomyces curacoi DSM 40107, type strain for the species Streptomyces curacoi.</title>
        <authorList>
            <person name="Ruckert C."/>
            <person name="Winkler A."/>
            <person name="Kalinowski J."/>
            <person name="Kampfer P."/>
            <person name="Glaeser S."/>
        </authorList>
    </citation>
    <scope>NUCLEOTIDE SEQUENCE [LARGE SCALE GENOMIC DNA]</scope>
    <source>
        <strain evidence="2 3">DSM 40107</strain>
    </source>
</reference>
<keyword evidence="3" id="KW-1185">Reference proteome</keyword>
<evidence type="ECO:0000256" key="1">
    <source>
        <dbReference type="SAM" id="MobiDB-lite"/>
    </source>
</evidence>
<sequence>MGFMNVAQELLIHLTAVIDLELSYLPSLFGLELLSLLLLSSSKLQLLLAGEGRILAPFRPEGDRGGQAAAGKGSEYANRCQE</sequence>
<organism evidence="2 3">
    <name type="scientific">Streptomyces curacoi</name>
    <dbReference type="NCBI Taxonomy" id="146536"/>
    <lineage>
        <taxon>Bacteria</taxon>
        <taxon>Bacillati</taxon>
        <taxon>Actinomycetota</taxon>
        <taxon>Actinomycetes</taxon>
        <taxon>Kitasatosporales</taxon>
        <taxon>Streptomycetaceae</taxon>
        <taxon>Streptomyces</taxon>
    </lineage>
</organism>
<evidence type="ECO:0000313" key="2">
    <source>
        <dbReference type="EMBL" id="KUM80154.1"/>
    </source>
</evidence>
<dbReference type="Proteomes" id="UP000054024">
    <property type="component" value="Unassembled WGS sequence"/>
</dbReference>
<accession>A0A117PIB9</accession>